<gene>
    <name evidence="3" type="ORF">FCULG_00007210</name>
</gene>
<dbReference type="Proteomes" id="UP000241587">
    <property type="component" value="Unassembled WGS sequence"/>
</dbReference>
<accession>A0A2T4GSV1</accession>
<evidence type="ECO:0000256" key="1">
    <source>
        <dbReference type="ARBA" id="ARBA00022737"/>
    </source>
</evidence>
<keyword evidence="4" id="KW-1185">Reference proteome</keyword>
<dbReference type="Pfam" id="PF24883">
    <property type="entry name" value="NPHP3_N"/>
    <property type="match status" value="1"/>
</dbReference>
<dbReference type="InterPro" id="IPR007111">
    <property type="entry name" value="NACHT_NTPase"/>
</dbReference>
<dbReference type="InterPro" id="IPR056693">
    <property type="entry name" value="DUF7791"/>
</dbReference>
<name>A0A2T4GSV1_FUSCU</name>
<evidence type="ECO:0000259" key="2">
    <source>
        <dbReference type="PROSITE" id="PS50837"/>
    </source>
</evidence>
<evidence type="ECO:0000313" key="3">
    <source>
        <dbReference type="EMBL" id="PTD06622.1"/>
    </source>
</evidence>
<dbReference type="Gene3D" id="3.40.50.300">
    <property type="entry name" value="P-loop containing nucleotide triphosphate hydrolases"/>
    <property type="match status" value="1"/>
</dbReference>
<dbReference type="AlphaFoldDB" id="A0A2T4GSV1"/>
<sequence length="960" mass="110000">MSGFEALGMACAVFQTISFAQETTRLCVDIYRGLKTPDSIFQVNASSMIEAAVRVKASCKAATTPEEKCLIDVAKECTSAAAELSDEVRKITELHKKGKGNIISAARGGVTSFWKKNKMNSLDNGLRRHTETMQTLLITRVCDQNEAGRLKQRFLKSFRFQEMNERVNAVTDPEDACFDRVLQSFEKTTHDILVNSSRNVESTTRLERSFGEADPLWSSFADWLQSDGQLFWIQGKPGSGKSTLVKYVASKKVTQTLLKQWNPNTRILSHFFWKIGTSLQNDIEGLYCSLLHQLLKGKDELTSSTMDFFPSSKSKKSCHDWSVTELNSLLTKVLELATNQEHLCIFIDGLDEFVGDSGQDAIIKILSDFKRFTKVKVCVTSRPELWLKEELDMAPNLKLHDLTAPDMRKWVHGRLQQFETKLTFSLDLSSDLVEQLLEKAGGVFLWIRLATQSNNFRKKLEDLYYDMWKRLGEDEPLYRKSAATYMHFMVGFRSMKDDKAINRCAGFRHSNPLTVIKMACACRPDIRKVLTTATEDIDYKMLNVLCETTKNQILTNCSGLLEIYRSTPYFRTPDHPLSKIGDRIDFVHRTAYDFLIGTEAGQKIMSYSEMSDCEMEVLMVYGVLGVLRILHLGFDARRESTAVTRLLTRRLLTLQRSDGDRQKVMDLWSTIKSFYANGILACGFRRWPPPPIASIVATIRPIFELEAKDLDPNEATGVLQGMPWHEIQWDNRSAIPLSEVQTLLSQGAEPTAAVSYISMYYSYTQIGKRTTALWEFLHHTQWAMWEAGSEKRATPPQVVEIAVQMLRKCPRIDQHGMLLRKEVLYPWEKSKHSYYSRDICTKAGFSANVAYLLDLMLWYLPQQDKAELKDQVQFIRSKIEDPKISLRTVVLRNDEQVLQRFQIIDQQLFQGLVELMDSRERNLEHVGDLGQWYDKALSLRKDATSMVSIEYEYDPEKNKM</sequence>
<dbReference type="SUPFAM" id="SSF52540">
    <property type="entry name" value="P-loop containing nucleoside triphosphate hydrolases"/>
    <property type="match status" value="1"/>
</dbReference>
<organism evidence="3 4">
    <name type="scientific">Fusarium culmorum</name>
    <dbReference type="NCBI Taxonomy" id="5516"/>
    <lineage>
        <taxon>Eukaryota</taxon>
        <taxon>Fungi</taxon>
        <taxon>Dikarya</taxon>
        <taxon>Ascomycota</taxon>
        <taxon>Pezizomycotina</taxon>
        <taxon>Sordariomycetes</taxon>
        <taxon>Hypocreomycetidae</taxon>
        <taxon>Hypocreales</taxon>
        <taxon>Nectriaceae</taxon>
        <taxon>Fusarium</taxon>
    </lineage>
</organism>
<reference evidence="3 4" key="1">
    <citation type="submission" date="2018-02" db="EMBL/GenBank/DDBJ databases">
        <title>Fusarium culmorum secondary metabolites in fungal-bacterial-plant interactions.</title>
        <authorList>
            <person name="Schmidt R."/>
        </authorList>
    </citation>
    <scope>NUCLEOTIDE SEQUENCE [LARGE SCALE GENOMIC DNA]</scope>
    <source>
        <strain evidence="3 4">PV</strain>
    </source>
</reference>
<comment type="caution">
    <text evidence="3">The sequence shown here is derived from an EMBL/GenBank/DDBJ whole genome shotgun (WGS) entry which is preliminary data.</text>
</comment>
<dbReference type="PANTHER" id="PTHR10039">
    <property type="entry name" value="AMELOGENIN"/>
    <property type="match status" value="1"/>
</dbReference>
<dbReference type="Pfam" id="PF25053">
    <property type="entry name" value="DUF7791"/>
    <property type="match status" value="1"/>
</dbReference>
<dbReference type="PROSITE" id="PS50837">
    <property type="entry name" value="NACHT"/>
    <property type="match status" value="1"/>
</dbReference>
<dbReference type="OMA" id="VIKMACA"/>
<dbReference type="EMBL" id="PVEM01000006">
    <property type="protein sequence ID" value="PTD06622.1"/>
    <property type="molecule type" value="Genomic_DNA"/>
</dbReference>
<dbReference type="PANTHER" id="PTHR10039:SF5">
    <property type="entry name" value="NACHT DOMAIN-CONTAINING PROTEIN"/>
    <property type="match status" value="1"/>
</dbReference>
<proteinExistence type="predicted"/>
<dbReference type="InterPro" id="IPR027417">
    <property type="entry name" value="P-loop_NTPase"/>
</dbReference>
<dbReference type="OrthoDB" id="5086500at2759"/>
<protein>
    <recommendedName>
        <fullName evidence="2">NACHT domain-containing protein</fullName>
    </recommendedName>
</protein>
<keyword evidence="1" id="KW-0677">Repeat</keyword>
<dbReference type="InterPro" id="IPR056884">
    <property type="entry name" value="NPHP3-like_N"/>
</dbReference>
<evidence type="ECO:0000313" key="4">
    <source>
        <dbReference type="Proteomes" id="UP000241587"/>
    </source>
</evidence>
<feature type="domain" description="NACHT" evidence="2">
    <location>
        <begin position="229"/>
        <end position="383"/>
    </location>
</feature>